<evidence type="ECO:0000259" key="1">
    <source>
        <dbReference type="Pfam" id="PF13480"/>
    </source>
</evidence>
<organism evidence="2 3">
    <name type="scientific">Amycolatopsis marina</name>
    <dbReference type="NCBI Taxonomy" id="490629"/>
    <lineage>
        <taxon>Bacteria</taxon>
        <taxon>Bacillati</taxon>
        <taxon>Actinomycetota</taxon>
        <taxon>Actinomycetes</taxon>
        <taxon>Pseudonocardiales</taxon>
        <taxon>Pseudonocardiaceae</taxon>
        <taxon>Amycolatopsis</taxon>
    </lineage>
</organism>
<proteinExistence type="predicted"/>
<accession>A0A1I0ZR46</accession>
<keyword evidence="3" id="KW-1185">Reference proteome</keyword>
<dbReference type="STRING" id="490629.SAMN05216266_107198"/>
<dbReference type="EMBL" id="FOKG01000007">
    <property type="protein sequence ID" value="SFB27832.1"/>
    <property type="molecule type" value="Genomic_DNA"/>
</dbReference>
<evidence type="ECO:0000313" key="3">
    <source>
        <dbReference type="Proteomes" id="UP000243799"/>
    </source>
</evidence>
<dbReference type="RefSeq" id="WP_091673552.1">
    <property type="nucleotide sequence ID" value="NZ_FOKG01000007.1"/>
</dbReference>
<name>A0A1I0ZR46_9PSEU</name>
<dbReference type="AlphaFoldDB" id="A0A1I0ZR46"/>
<sequence>MADSVEVLDPAYDEEPAGWAGLRGSTAQHASWDFGLLGIESRHARQPTRIAVVRRDGSALGAVVATLVRFRGGLSLLEVHNPWLSGFPGWALTDRLEPADLRHVLRTCERALCRAAGVGCAGLLYRSVSVDSLPLVRGRGRLVRQAMGTAVLENTFASGADWVASLPRSRRHSIRGQVRKVDADAGIVVRFASARDDLDGAELAELVNRHRDRLGRPKFDSRSPVSAEYLHALVRREDVRTLTYHDGSGRLLAFADLLDHPDIPLYQHWAALPPEAGGRKHLYFDSYARLIEQVVADGRKALAAGRGRLELKASLGLRTRPLFAVGVPRPVAGR</sequence>
<dbReference type="Pfam" id="PF13480">
    <property type="entry name" value="Acetyltransf_6"/>
    <property type="match status" value="1"/>
</dbReference>
<feature type="domain" description="BioF2-like acetyltransferase" evidence="1">
    <location>
        <begin position="168"/>
        <end position="310"/>
    </location>
</feature>
<reference evidence="3" key="1">
    <citation type="submission" date="2016-10" db="EMBL/GenBank/DDBJ databases">
        <authorList>
            <person name="Varghese N."/>
            <person name="Submissions S."/>
        </authorList>
    </citation>
    <scope>NUCLEOTIDE SEQUENCE [LARGE SCALE GENOMIC DNA]</scope>
    <source>
        <strain evidence="3">CGMCC 4.3568</strain>
    </source>
</reference>
<protein>
    <recommendedName>
        <fullName evidence="1">BioF2-like acetyltransferase domain-containing protein</fullName>
    </recommendedName>
</protein>
<dbReference type="Proteomes" id="UP000243799">
    <property type="component" value="Unassembled WGS sequence"/>
</dbReference>
<gene>
    <name evidence="2" type="ORF">SAMN05216266_107198</name>
</gene>
<dbReference type="InterPro" id="IPR038740">
    <property type="entry name" value="BioF2-like_GNAT_dom"/>
</dbReference>
<dbReference type="OrthoDB" id="3687960at2"/>
<evidence type="ECO:0000313" key="2">
    <source>
        <dbReference type="EMBL" id="SFB27832.1"/>
    </source>
</evidence>